<keyword evidence="2" id="KW-1185">Reference proteome</keyword>
<proteinExistence type="predicted"/>
<organism evidence="1 2">
    <name type="scientific">Eimeria acervulina</name>
    <name type="common">Coccidian parasite</name>
    <dbReference type="NCBI Taxonomy" id="5801"/>
    <lineage>
        <taxon>Eukaryota</taxon>
        <taxon>Sar</taxon>
        <taxon>Alveolata</taxon>
        <taxon>Apicomplexa</taxon>
        <taxon>Conoidasida</taxon>
        <taxon>Coccidia</taxon>
        <taxon>Eucoccidiorida</taxon>
        <taxon>Eimeriorina</taxon>
        <taxon>Eimeriidae</taxon>
        <taxon>Eimeria</taxon>
    </lineage>
</organism>
<evidence type="ECO:0000313" key="1">
    <source>
        <dbReference type="EMBL" id="CDI80461.1"/>
    </source>
</evidence>
<sequence>MGHNLSRQAKPSVYLFRGNYPEAFTDNTGVYAKPNAVGLVSLLSKKTEKIYCGAPTSCDAGTLVCYFKPAGVKAGERPVTARLSLLAGDDQQECLDAVNAVREVAGLDLPPFTAPQDPKKMKTSSAATYEDALYNLTCEDIKNSAIDPTVADKCTLIYAVKAGGTAPTAAEAIEFWKTGFNKLGSVRIPTNTGEVQTAGCWEISRIPDPPTQAREEFLGGCVDEE</sequence>
<evidence type="ECO:0000313" key="2">
    <source>
        <dbReference type="Proteomes" id="UP000018050"/>
    </source>
</evidence>
<reference evidence="1" key="2">
    <citation type="submission" date="2013-10" db="EMBL/GenBank/DDBJ databases">
        <authorList>
            <person name="Aslett M."/>
        </authorList>
    </citation>
    <scope>NUCLEOTIDE SEQUENCE [LARGE SCALE GENOMIC DNA]</scope>
    <source>
        <strain evidence="1">Houghton</strain>
    </source>
</reference>
<gene>
    <name evidence="1" type="ORF">EAH_00015110</name>
</gene>
<protein>
    <submittedName>
        <fullName evidence="1">SAG family member</fullName>
    </submittedName>
</protein>
<accession>U6GJP8</accession>
<dbReference type="Pfam" id="PF11054">
    <property type="entry name" value="Surface_antigen"/>
    <property type="match status" value="1"/>
</dbReference>
<dbReference type="VEuPathDB" id="ToxoDB:EAH_00015110"/>
<dbReference type="OrthoDB" id="10612564at2759"/>
<dbReference type="RefSeq" id="XP_013249589.1">
    <property type="nucleotide sequence ID" value="XM_013394135.1"/>
</dbReference>
<dbReference type="InterPro" id="IPR021288">
    <property type="entry name" value="Surface_antigen"/>
</dbReference>
<name>U6GJP8_EIMAC</name>
<dbReference type="EMBL" id="HG671212">
    <property type="protein sequence ID" value="CDI80461.1"/>
    <property type="molecule type" value="Genomic_DNA"/>
</dbReference>
<dbReference type="GeneID" id="25269581"/>
<dbReference type="AlphaFoldDB" id="U6GJP8"/>
<dbReference type="Proteomes" id="UP000018050">
    <property type="component" value="Unassembled WGS sequence"/>
</dbReference>
<reference evidence="1" key="1">
    <citation type="submission" date="2013-10" db="EMBL/GenBank/DDBJ databases">
        <title>Genomic analysis of the causative agents of coccidiosis in chickens.</title>
        <authorList>
            <person name="Reid A.J."/>
            <person name="Blake D."/>
            <person name="Billington K."/>
            <person name="Browne H."/>
            <person name="Dunn M."/>
            <person name="Hung S."/>
            <person name="Kawahara F."/>
            <person name="Miranda-Saavedra D."/>
            <person name="Mourier T."/>
            <person name="Nagra H."/>
            <person name="Otto T.D."/>
            <person name="Rawlings N."/>
            <person name="Sanchez A."/>
            <person name="Sanders M."/>
            <person name="Subramaniam C."/>
            <person name="Tay Y."/>
            <person name="Dear P."/>
            <person name="Doerig C."/>
            <person name="Gruber A."/>
            <person name="Parkinson J."/>
            <person name="Shirley M."/>
            <person name="Wan K.L."/>
            <person name="Berriman M."/>
            <person name="Tomley F."/>
            <person name="Pain A."/>
        </authorList>
    </citation>
    <scope>NUCLEOTIDE SEQUENCE [LARGE SCALE GENOMIC DNA]</scope>
    <source>
        <strain evidence="1">Houghton</strain>
    </source>
</reference>